<dbReference type="EMBL" id="BDCO01000002">
    <property type="protein sequence ID" value="GAT33047.1"/>
    <property type="molecule type" value="Genomic_DNA"/>
</dbReference>
<dbReference type="InterPro" id="IPR017853">
    <property type="entry name" value="GH"/>
</dbReference>
<dbReference type="InterPro" id="IPR032311">
    <property type="entry name" value="DUF4982"/>
</dbReference>
<dbReference type="GO" id="GO:0005975">
    <property type="term" value="P:carbohydrate metabolic process"/>
    <property type="evidence" value="ECO:0007669"/>
    <property type="project" value="InterPro"/>
</dbReference>
<dbReference type="Pfam" id="PF00703">
    <property type="entry name" value="Glyco_hydro_2"/>
    <property type="match status" value="1"/>
</dbReference>
<comment type="caution">
    <text evidence="8">The sequence shown here is derived from an EMBL/GenBank/DDBJ whole genome shotgun (WGS) entry which is preliminary data.</text>
</comment>
<proteinExistence type="inferred from homology"/>
<evidence type="ECO:0000259" key="6">
    <source>
        <dbReference type="Pfam" id="PF02837"/>
    </source>
</evidence>
<dbReference type="PANTHER" id="PTHR42732">
    <property type="entry name" value="BETA-GALACTOSIDASE"/>
    <property type="match status" value="1"/>
</dbReference>
<dbReference type="InterPro" id="IPR036156">
    <property type="entry name" value="Beta-gal/glucu_dom_sf"/>
</dbReference>
<dbReference type="InterPro" id="IPR006101">
    <property type="entry name" value="Glyco_hydro_2"/>
</dbReference>
<evidence type="ECO:0000313" key="9">
    <source>
        <dbReference type="Proteomes" id="UP000076023"/>
    </source>
</evidence>
<evidence type="ECO:0000259" key="4">
    <source>
        <dbReference type="Pfam" id="PF00703"/>
    </source>
</evidence>
<keyword evidence="9" id="KW-1185">Reference proteome</keyword>
<dbReference type="InterPro" id="IPR013783">
    <property type="entry name" value="Ig-like_fold"/>
</dbReference>
<organism evidence="8 9">
    <name type="scientific">Terrimicrobium sacchariphilum</name>
    <dbReference type="NCBI Taxonomy" id="690879"/>
    <lineage>
        <taxon>Bacteria</taxon>
        <taxon>Pseudomonadati</taxon>
        <taxon>Verrucomicrobiota</taxon>
        <taxon>Terrimicrobiia</taxon>
        <taxon>Terrimicrobiales</taxon>
        <taxon>Terrimicrobiaceae</taxon>
        <taxon>Terrimicrobium</taxon>
    </lineage>
</organism>
<evidence type="ECO:0000256" key="1">
    <source>
        <dbReference type="ARBA" id="ARBA00007401"/>
    </source>
</evidence>
<dbReference type="InterPro" id="IPR006104">
    <property type="entry name" value="Glyco_hydro_2_N"/>
</dbReference>
<dbReference type="RefSeq" id="WP_075078827.1">
    <property type="nucleotide sequence ID" value="NZ_BDCO01000002.1"/>
</dbReference>
<dbReference type="Gene3D" id="2.60.40.10">
    <property type="entry name" value="Immunoglobulins"/>
    <property type="match status" value="3"/>
</dbReference>
<dbReference type="SUPFAM" id="SSF49303">
    <property type="entry name" value="beta-Galactosidase/glucuronidase domain"/>
    <property type="match status" value="1"/>
</dbReference>
<dbReference type="InterPro" id="IPR006103">
    <property type="entry name" value="Glyco_hydro_2_cat"/>
</dbReference>
<dbReference type="STRING" id="690879.TSACC_21452"/>
<dbReference type="InterPro" id="IPR006102">
    <property type="entry name" value="Ig-like_GH2"/>
</dbReference>
<protein>
    <submittedName>
        <fullName evidence="8">Beta-galactosidase</fullName>
    </submittedName>
</protein>
<dbReference type="InterPro" id="IPR008979">
    <property type="entry name" value="Galactose-bd-like_sf"/>
</dbReference>
<dbReference type="Pfam" id="PF02837">
    <property type="entry name" value="Glyco_hydro_2_N"/>
    <property type="match status" value="1"/>
</dbReference>
<reference evidence="9" key="1">
    <citation type="journal article" date="2017" name="Genome Announc.">
        <title>Draft Genome Sequence of Terrimicrobium sacchariphilum NM-5T, a Facultative Anaerobic Soil Bacterium of the Class Spartobacteria.</title>
        <authorList>
            <person name="Qiu Y.L."/>
            <person name="Tourlousse D.M."/>
            <person name="Matsuura N."/>
            <person name="Ohashi A."/>
            <person name="Sekiguchi Y."/>
        </authorList>
    </citation>
    <scope>NUCLEOTIDE SEQUENCE [LARGE SCALE GENOMIC DNA]</scope>
    <source>
        <strain evidence="9">NM-5</strain>
    </source>
</reference>
<evidence type="ECO:0000313" key="8">
    <source>
        <dbReference type="EMBL" id="GAT33047.1"/>
    </source>
</evidence>
<dbReference type="Pfam" id="PF02836">
    <property type="entry name" value="Glyco_hydro_2_C"/>
    <property type="match status" value="1"/>
</dbReference>
<name>A0A146G843_TERSA</name>
<evidence type="ECO:0000256" key="2">
    <source>
        <dbReference type="ARBA" id="ARBA00022801"/>
    </source>
</evidence>
<gene>
    <name evidence="8" type="ORF">TSACC_21452</name>
</gene>
<feature type="domain" description="Glycoside hydrolase family 2 catalytic" evidence="5">
    <location>
        <begin position="289"/>
        <end position="410"/>
    </location>
</feature>
<dbReference type="GO" id="GO:0004553">
    <property type="term" value="F:hydrolase activity, hydrolyzing O-glycosyl compounds"/>
    <property type="evidence" value="ECO:0007669"/>
    <property type="project" value="InterPro"/>
</dbReference>
<dbReference type="Pfam" id="PF16355">
    <property type="entry name" value="DUF4982"/>
    <property type="match status" value="1"/>
</dbReference>
<feature type="domain" description="Glycosyl hydrolases family 2 sugar binding" evidence="6">
    <location>
        <begin position="55"/>
        <end position="157"/>
    </location>
</feature>
<comment type="similarity">
    <text evidence="1">Belongs to the glycosyl hydrolase 2 family.</text>
</comment>
<dbReference type="Gene3D" id="2.60.120.260">
    <property type="entry name" value="Galactose-binding domain-like"/>
    <property type="match status" value="1"/>
</dbReference>
<keyword evidence="3" id="KW-0326">Glycosidase</keyword>
<dbReference type="Proteomes" id="UP000076023">
    <property type="component" value="Unassembled WGS sequence"/>
</dbReference>
<feature type="domain" description="DUF4982" evidence="7">
    <location>
        <begin position="576"/>
        <end position="670"/>
    </location>
</feature>
<dbReference type="InParanoid" id="A0A146G843"/>
<dbReference type="PANTHER" id="PTHR42732:SF1">
    <property type="entry name" value="BETA-MANNOSIDASE"/>
    <property type="match status" value="1"/>
</dbReference>
<dbReference type="SUPFAM" id="SSF49785">
    <property type="entry name" value="Galactose-binding domain-like"/>
    <property type="match status" value="1"/>
</dbReference>
<dbReference type="AlphaFoldDB" id="A0A146G843"/>
<evidence type="ECO:0000259" key="5">
    <source>
        <dbReference type="Pfam" id="PF02836"/>
    </source>
</evidence>
<dbReference type="Gene3D" id="3.20.20.80">
    <property type="entry name" value="Glycosidases"/>
    <property type="match status" value="1"/>
</dbReference>
<dbReference type="PRINTS" id="PR00132">
    <property type="entry name" value="GLHYDRLASE2"/>
</dbReference>
<keyword evidence="2" id="KW-0378">Hydrolase</keyword>
<dbReference type="OrthoDB" id="9762066at2"/>
<sequence>MSRSIIKVCDGWKFSRQVSENARCEQPSYSVESWESIELPHTPQVEAEVVRYPFQGICWYRRIITPSPEWVGKQVVLEFGAGMQIADIWVNGTHCQRHLGGYLPFSVDLTDLLSHGKEALVVVRLDNRDTSECPPGKPLEHLDFSYFGGLYREARLIITAPLHVSDPIRANLQAGGGVFVRTKELKPEAAHISIQTHVVNEATDPARRCHIVSNIFDPEGVMVQTDKSFPLIIAGGEGHHFQQEVVIVSPKPWHPDTPRLYTLITEVYADGALIDVHETRFGIRHIAMDRQFYLNGELLPIRGTNRHQEYPFIGNAAPPNAQRRDAQLIKDAGFNFVRLSHYPQDPSFLDACDELGLLVQAAIPGWQQFWPNNSFISRSFQDVRELIRRDRNHPSIIFWEPNLNETGVGESGLGHSDWCRTAHEITHLEYPGDQCFTFGDAYPEKPGWDWDVTGLIREYGDFSFGGNESTSRHRRGEGEAALLQQAWNYQWTLNHINAGYLDPKSDYCGCATWVMFDYNRGYHDDACTCGAMDIFRLPKYVYYLYQSQRNPEIIDRRWSSGPMVFIASDWTPRTGETKVIVFSNCDEVELLVNGLAISRRSPDAGPDTVYSERKETNLATVGDDYDRSGGNPYDGGNANHIPHPPFTFTGVAYRSGSLTAIGYIKGTEVARHDVTTPEEPHSLEVWADFANIPLAENGLDVLIVHARIVDANGTTVPISGKVIGFEVDGRAELIGPNPAPTDAGIASILLRTSGPLGEIRVTARLGYLSASKRLA</sequence>
<feature type="domain" description="Glycoside hydrolase family 2 immunoglobulin-like beta-sandwich" evidence="4">
    <location>
        <begin position="179"/>
        <end position="284"/>
    </location>
</feature>
<evidence type="ECO:0000259" key="7">
    <source>
        <dbReference type="Pfam" id="PF16355"/>
    </source>
</evidence>
<dbReference type="InterPro" id="IPR051913">
    <property type="entry name" value="GH2_Domain-Containing"/>
</dbReference>
<evidence type="ECO:0000256" key="3">
    <source>
        <dbReference type="ARBA" id="ARBA00023295"/>
    </source>
</evidence>
<accession>A0A146G843</accession>
<dbReference type="SUPFAM" id="SSF51445">
    <property type="entry name" value="(Trans)glycosidases"/>
    <property type="match status" value="1"/>
</dbReference>